<keyword evidence="4" id="KW-0413">Isomerase</keyword>
<dbReference type="AlphaFoldDB" id="A0A942USY0"/>
<dbReference type="PROSITE" id="PS51819">
    <property type="entry name" value="VOC"/>
    <property type="match status" value="1"/>
</dbReference>
<evidence type="ECO:0000259" key="3">
    <source>
        <dbReference type="PROSITE" id="PS51819"/>
    </source>
</evidence>
<evidence type="ECO:0000256" key="1">
    <source>
        <dbReference type="ARBA" id="ARBA00009308"/>
    </source>
</evidence>
<dbReference type="EMBL" id="JAGYPN010000001">
    <property type="protein sequence ID" value="MBS4222354.1"/>
    <property type="molecule type" value="Genomic_DNA"/>
</dbReference>
<dbReference type="CDD" id="cd07249">
    <property type="entry name" value="MMCE"/>
    <property type="match status" value="1"/>
</dbReference>
<dbReference type="RefSeq" id="WP_213097307.1">
    <property type="nucleotide sequence ID" value="NZ_JAGYPH010000001.1"/>
</dbReference>
<evidence type="ECO:0000313" key="5">
    <source>
        <dbReference type="Proteomes" id="UP000676456"/>
    </source>
</evidence>
<keyword evidence="5" id="KW-1185">Reference proteome</keyword>
<proteinExistence type="inferred from homology"/>
<dbReference type="GO" id="GO:0004493">
    <property type="term" value="F:methylmalonyl-CoA epimerase activity"/>
    <property type="evidence" value="ECO:0007669"/>
    <property type="project" value="UniProtKB-EC"/>
</dbReference>
<protein>
    <submittedName>
        <fullName evidence="4">Methylmalonyl-CoA epimerase</fullName>
        <ecNumber evidence="4">5.1.99.1</ecNumber>
    </submittedName>
</protein>
<feature type="domain" description="VOC" evidence="3">
    <location>
        <begin position="3"/>
        <end position="131"/>
    </location>
</feature>
<dbReference type="PANTHER" id="PTHR43048">
    <property type="entry name" value="METHYLMALONYL-COA EPIMERASE"/>
    <property type="match status" value="1"/>
</dbReference>
<keyword evidence="2" id="KW-0479">Metal-binding</keyword>
<dbReference type="InterPro" id="IPR051785">
    <property type="entry name" value="MMCE/EMCE_epimerase"/>
</dbReference>
<dbReference type="SUPFAM" id="SSF54593">
    <property type="entry name" value="Glyoxalase/Bleomycin resistance protein/Dihydroxybiphenyl dioxygenase"/>
    <property type="match status" value="1"/>
</dbReference>
<dbReference type="InterPro" id="IPR037523">
    <property type="entry name" value="VOC_core"/>
</dbReference>
<name>A0A942USY0_9BACI</name>
<dbReference type="Gene3D" id="3.10.180.10">
    <property type="entry name" value="2,3-Dihydroxybiphenyl 1,2-Dioxygenase, domain 1"/>
    <property type="match status" value="1"/>
</dbReference>
<dbReference type="Proteomes" id="UP000676456">
    <property type="component" value="Unassembled WGS sequence"/>
</dbReference>
<dbReference type="InterPro" id="IPR017515">
    <property type="entry name" value="MeMalonyl-CoA_epimerase"/>
</dbReference>
<comment type="similarity">
    <text evidence="1">Belongs to the methylmalonyl-CoA epimerase family.</text>
</comment>
<evidence type="ECO:0000256" key="2">
    <source>
        <dbReference type="ARBA" id="ARBA00022723"/>
    </source>
</evidence>
<dbReference type="InterPro" id="IPR029068">
    <property type="entry name" value="Glyas_Bleomycin-R_OHBP_Dase"/>
</dbReference>
<dbReference type="Pfam" id="PF13669">
    <property type="entry name" value="Glyoxalase_4"/>
    <property type="match status" value="1"/>
</dbReference>
<sequence>MNKVDHIGIAVKSLEETLPFYTNVLGLTCLAIEIVPTENVRVAFLDANNVKIELMEATSPNSPIAKYVDKRGEGIHHIAFNVTSIESRIHELKEKGIRMLNEVPKQGAGDAMVAFMHPKSGHGVLYELCEKPLEEENSD</sequence>
<dbReference type="PANTHER" id="PTHR43048:SF3">
    <property type="entry name" value="METHYLMALONYL-COA EPIMERASE, MITOCHONDRIAL"/>
    <property type="match status" value="1"/>
</dbReference>
<comment type="caution">
    <text evidence="4">The sequence shown here is derived from an EMBL/GenBank/DDBJ whole genome shotgun (WGS) entry which is preliminary data.</text>
</comment>
<accession>A0A942USY0</accession>
<dbReference type="GO" id="GO:0046491">
    <property type="term" value="P:L-methylmalonyl-CoA metabolic process"/>
    <property type="evidence" value="ECO:0007669"/>
    <property type="project" value="TreeGrafter"/>
</dbReference>
<dbReference type="EC" id="5.1.99.1" evidence="4"/>
<gene>
    <name evidence="4" type="primary">mce</name>
    <name evidence="4" type="ORF">KHA91_06220</name>
</gene>
<organism evidence="4 5">
    <name type="scientific">Lederbergia citrea</name>
    <dbReference type="NCBI Taxonomy" id="2833581"/>
    <lineage>
        <taxon>Bacteria</taxon>
        <taxon>Bacillati</taxon>
        <taxon>Bacillota</taxon>
        <taxon>Bacilli</taxon>
        <taxon>Bacillales</taxon>
        <taxon>Bacillaceae</taxon>
        <taxon>Lederbergia</taxon>
    </lineage>
</organism>
<dbReference type="GO" id="GO:0046872">
    <property type="term" value="F:metal ion binding"/>
    <property type="evidence" value="ECO:0007669"/>
    <property type="project" value="UniProtKB-KW"/>
</dbReference>
<dbReference type="NCBIfam" id="TIGR03081">
    <property type="entry name" value="metmalonyl_epim"/>
    <property type="match status" value="1"/>
</dbReference>
<reference evidence="4 5" key="1">
    <citation type="submission" date="2021-05" db="EMBL/GenBank/DDBJ databases">
        <title>Novel Bacillus species.</title>
        <authorList>
            <person name="Liu G."/>
        </authorList>
    </citation>
    <scope>NUCLEOTIDE SEQUENCE [LARGE SCALE GENOMIC DNA]</scope>
    <source>
        <strain evidence="4 5">FJAT-49682</strain>
    </source>
</reference>
<evidence type="ECO:0000313" key="4">
    <source>
        <dbReference type="EMBL" id="MBS4222354.1"/>
    </source>
</evidence>